<accession>X1VCK4</accession>
<organism evidence="1">
    <name type="scientific">marine sediment metagenome</name>
    <dbReference type="NCBI Taxonomy" id="412755"/>
    <lineage>
        <taxon>unclassified sequences</taxon>
        <taxon>metagenomes</taxon>
        <taxon>ecological metagenomes</taxon>
    </lineage>
</organism>
<reference evidence="1" key="1">
    <citation type="journal article" date="2014" name="Front. Microbiol.">
        <title>High frequency of phylogenetically diverse reductive dehalogenase-homologous genes in deep subseafloor sedimentary metagenomes.</title>
        <authorList>
            <person name="Kawai M."/>
            <person name="Futagami T."/>
            <person name="Toyoda A."/>
            <person name="Takaki Y."/>
            <person name="Nishi S."/>
            <person name="Hori S."/>
            <person name="Arai W."/>
            <person name="Tsubouchi T."/>
            <person name="Morono Y."/>
            <person name="Uchiyama I."/>
            <person name="Ito T."/>
            <person name="Fujiyama A."/>
            <person name="Inagaki F."/>
            <person name="Takami H."/>
        </authorList>
    </citation>
    <scope>NUCLEOTIDE SEQUENCE</scope>
    <source>
        <strain evidence="1">Expedition CK06-06</strain>
    </source>
</reference>
<gene>
    <name evidence="1" type="ORF">S12H4_46235</name>
</gene>
<evidence type="ECO:0000313" key="1">
    <source>
        <dbReference type="EMBL" id="GAJ15012.1"/>
    </source>
</evidence>
<proteinExistence type="predicted"/>
<dbReference type="EMBL" id="BARW01028666">
    <property type="protein sequence ID" value="GAJ15012.1"/>
    <property type="molecule type" value="Genomic_DNA"/>
</dbReference>
<name>X1VCK4_9ZZZZ</name>
<protein>
    <submittedName>
        <fullName evidence="1">Uncharacterized protein</fullName>
    </submittedName>
</protein>
<comment type="caution">
    <text evidence="1">The sequence shown here is derived from an EMBL/GenBank/DDBJ whole genome shotgun (WGS) entry which is preliminary data.</text>
</comment>
<feature type="non-terminal residue" evidence="1">
    <location>
        <position position="1"/>
    </location>
</feature>
<sequence length="31" mass="3438">FQNALTLRHILLDAAVMVMLTVLELSSPNNI</sequence>
<dbReference type="AlphaFoldDB" id="X1VCK4"/>